<name>X1HXV1_9ZZZZ</name>
<evidence type="ECO:0000313" key="1">
    <source>
        <dbReference type="EMBL" id="GAH50118.1"/>
    </source>
</evidence>
<reference evidence="1" key="1">
    <citation type="journal article" date="2014" name="Front. Microbiol.">
        <title>High frequency of phylogenetically diverse reductive dehalogenase-homologous genes in deep subseafloor sedimentary metagenomes.</title>
        <authorList>
            <person name="Kawai M."/>
            <person name="Futagami T."/>
            <person name="Toyoda A."/>
            <person name="Takaki Y."/>
            <person name="Nishi S."/>
            <person name="Hori S."/>
            <person name="Arai W."/>
            <person name="Tsubouchi T."/>
            <person name="Morono Y."/>
            <person name="Uchiyama I."/>
            <person name="Ito T."/>
            <person name="Fujiyama A."/>
            <person name="Inagaki F."/>
            <person name="Takami H."/>
        </authorList>
    </citation>
    <scope>NUCLEOTIDE SEQUENCE</scope>
    <source>
        <strain evidence="1">Expedition CK06-06</strain>
    </source>
</reference>
<proteinExistence type="predicted"/>
<gene>
    <name evidence="1" type="ORF">S03H2_33713</name>
</gene>
<protein>
    <submittedName>
        <fullName evidence="1">Uncharacterized protein</fullName>
    </submittedName>
</protein>
<organism evidence="1">
    <name type="scientific">marine sediment metagenome</name>
    <dbReference type="NCBI Taxonomy" id="412755"/>
    <lineage>
        <taxon>unclassified sequences</taxon>
        <taxon>metagenomes</taxon>
        <taxon>ecological metagenomes</taxon>
    </lineage>
</organism>
<feature type="non-terminal residue" evidence="1">
    <location>
        <position position="56"/>
    </location>
</feature>
<sequence length="56" mass="6134">MKGERQLFILNNQLFAAGNHGCEIEDGAKVLLHPGTTGMKPVLKKISRALKKRFAG</sequence>
<dbReference type="AlphaFoldDB" id="X1HXV1"/>
<dbReference type="EMBL" id="BARU01020539">
    <property type="protein sequence ID" value="GAH50118.1"/>
    <property type="molecule type" value="Genomic_DNA"/>
</dbReference>
<accession>X1HXV1</accession>
<comment type="caution">
    <text evidence="1">The sequence shown here is derived from an EMBL/GenBank/DDBJ whole genome shotgun (WGS) entry which is preliminary data.</text>
</comment>